<dbReference type="GeneID" id="63733750"/>
<feature type="region of interest" description="Disordered" evidence="1">
    <location>
        <begin position="340"/>
        <end position="372"/>
    </location>
</feature>
<dbReference type="RefSeq" id="XP_040672592.1">
    <property type="nucleotide sequence ID" value="XM_040818239.1"/>
</dbReference>
<keyword evidence="4" id="KW-1185">Reference proteome</keyword>
<dbReference type="STRING" id="1036611.A0A1L9PZ78"/>
<dbReference type="InterPro" id="IPR025952">
    <property type="entry name" value="R3H-assoc_dom"/>
</dbReference>
<feature type="region of interest" description="Disordered" evidence="1">
    <location>
        <begin position="1"/>
        <end position="24"/>
    </location>
</feature>
<dbReference type="OrthoDB" id="10256743at2759"/>
<proteinExistence type="predicted"/>
<dbReference type="Proteomes" id="UP000184073">
    <property type="component" value="Unassembled WGS sequence"/>
</dbReference>
<evidence type="ECO:0000256" key="1">
    <source>
        <dbReference type="SAM" id="MobiDB-lite"/>
    </source>
</evidence>
<feature type="domain" description="R3H-associated N-terminal" evidence="2">
    <location>
        <begin position="101"/>
        <end position="180"/>
    </location>
</feature>
<accession>A0A1L9PZ78</accession>
<dbReference type="EMBL" id="KV878135">
    <property type="protein sequence ID" value="OJJ06830.1"/>
    <property type="molecule type" value="Genomic_DNA"/>
</dbReference>
<evidence type="ECO:0000313" key="4">
    <source>
        <dbReference type="Proteomes" id="UP000184073"/>
    </source>
</evidence>
<evidence type="ECO:0000313" key="3">
    <source>
        <dbReference type="EMBL" id="OJJ06830.1"/>
    </source>
</evidence>
<dbReference type="VEuPathDB" id="FungiDB:ASPVEDRAFT_88114"/>
<reference evidence="4" key="1">
    <citation type="journal article" date="2017" name="Genome Biol.">
        <title>Comparative genomics reveals high biological diversity and specific adaptations in the industrially and medically important fungal genus Aspergillus.</title>
        <authorList>
            <person name="de Vries R.P."/>
            <person name="Riley R."/>
            <person name="Wiebenga A."/>
            <person name="Aguilar-Osorio G."/>
            <person name="Amillis S."/>
            <person name="Uchima C.A."/>
            <person name="Anderluh G."/>
            <person name="Asadollahi M."/>
            <person name="Askin M."/>
            <person name="Barry K."/>
            <person name="Battaglia E."/>
            <person name="Bayram O."/>
            <person name="Benocci T."/>
            <person name="Braus-Stromeyer S.A."/>
            <person name="Caldana C."/>
            <person name="Canovas D."/>
            <person name="Cerqueira G.C."/>
            <person name="Chen F."/>
            <person name="Chen W."/>
            <person name="Choi C."/>
            <person name="Clum A."/>
            <person name="Dos Santos R.A."/>
            <person name="Damasio A.R."/>
            <person name="Diallinas G."/>
            <person name="Emri T."/>
            <person name="Fekete E."/>
            <person name="Flipphi M."/>
            <person name="Freyberg S."/>
            <person name="Gallo A."/>
            <person name="Gournas C."/>
            <person name="Habgood R."/>
            <person name="Hainaut M."/>
            <person name="Harispe M.L."/>
            <person name="Henrissat B."/>
            <person name="Hilden K.S."/>
            <person name="Hope R."/>
            <person name="Hossain A."/>
            <person name="Karabika E."/>
            <person name="Karaffa L."/>
            <person name="Karanyi Z."/>
            <person name="Krasevec N."/>
            <person name="Kuo A."/>
            <person name="Kusch H."/>
            <person name="LaButti K."/>
            <person name="Lagendijk E.L."/>
            <person name="Lapidus A."/>
            <person name="Levasseur A."/>
            <person name="Lindquist E."/>
            <person name="Lipzen A."/>
            <person name="Logrieco A.F."/>
            <person name="MacCabe A."/>
            <person name="Maekelae M.R."/>
            <person name="Malavazi I."/>
            <person name="Melin P."/>
            <person name="Meyer V."/>
            <person name="Mielnichuk N."/>
            <person name="Miskei M."/>
            <person name="Molnar A.P."/>
            <person name="Mule G."/>
            <person name="Ngan C.Y."/>
            <person name="Orejas M."/>
            <person name="Orosz E."/>
            <person name="Ouedraogo J.P."/>
            <person name="Overkamp K.M."/>
            <person name="Park H.-S."/>
            <person name="Perrone G."/>
            <person name="Piumi F."/>
            <person name="Punt P.J."/>
            <person name="Ram A.F."/>
            <person name="Ramon A."/>
            <person name="Rauscher S."/>
            <person name="Record E."/>
            <person name="Riano-Pachon D.M."/>
            <person name="Robert V."/>
            <person name="Roehrig J."/>
            <person name="Ruller R."/>
            <person name="Salamov A."/>
            <person name="Salih N.S."/>
            <person name="Samson R.A."/>
            <person name="Sandor E."/>
            <person name="Sanguinetti M."/>
            <person name="Schuetze T."/>
            <person name="Sepcic K."/>
            <person name="Shelest E."/>
            <person name="Sherlock G."/>
            <person name="Sophianopoulou V."/>
            <person name="Squina F.M."/>
            <person name="Sun H."/>
            <person name="Susca A."/>
            <person name="Todd R.B."/>
            <person name="Tsang A."/>
            <person name="Unkles S.E."/>
            <person name="van de Wiele N."/>
            <person name="van Rossen-Uffink D."/>
            <person name="Oliveira J.V."/>
            <person name="Vesth T.C."/>
            <person name="Visser J."/>
            <person name="Yu J.-H."/>
            <person name="Zhou M."/>
            <person name="Andersen M.R."/>
            <person name="Archer D.B."/>
            <person name="Baker S.E."/>
            <person name="Benoit I."/>
            <person name="Brakhage A.A."/>
            <person name="Braus G.H."/>
            <person name="Fischer R."/>
            <person name="Frisvad J.C."/>
            <person name="Goldman G.H."/>
            <person name="Houbraken J."/>
            <person name="Oakley B."/>
            <person name="Pocsi I."/>
            <person name="Scazzocchio C."/>
            <person name="Seiboth B."/>
            <person name="vanKuyk P.A."/>
            <person name="Wortman J."/>
            <person name="Dyer P.S."/>
            <person name="Grigoriev I.V."/>
        </authorList>
    </citation>
    <scope>NUCLEOTIDE SEQUENCE [LARGE SCALE GENOMIC DNA]</scope>
    <source>
        <strain evidence="4">CBS 583.65</strain>
    </source>
</reference>
<dbReference type="GO" id="GO:0003676">
    <property type="term" value="F:nucleic acid binding"/>
    <property type="evidence" value="ECO:0007669"/>
    <property type="project" value="InterPro"/>
</dbReference>
<sequence>MAIHPGFPSQADVRGPLSPQQAQAISTWTEQAAASLGGLRITDSTPRNEGTAALRGASVSLSIPLDDPVPATDVSPNPGVRVVGQIPEESRKVPAVTFRRREPLRRDSLKRREALLKGKDGSRRRQRWENDRLLHNPWAEPPSSRDWMPQPTHTRHEHMPYFLAPLWDKHYAHLDRSPKQGQDAKSERYHIPKELRLKLKHARAARGMLQDLEEDIRQFIERWNQRQLVRQKDGLADAPSSSDEDSEDEVVFVGRNGQMHDSPDRRTKLQSMRETMSSYNERDGEKMVFESLVDDRAAGFGRWLVHSIASYYGLHTWSVTVGSPARREAYVGFYPPSSGSRVGLLSHPPKSCREETTIQPGEKLPRPLWSQV</sequence>
<dbReference type="InterPro" id="IPR036867">
    <property type="entry name" value="R3H_dom_sf"/>
</dbReference>
<evidence type="ECO:0000259" key="2">
    <source>
        <dbReference type="Pfam" id="PF13902"/>
    </source>
</evidence>
<name>A0A1L9PZ78_ASPVE</name>
<protein>
    <recommendedName>
        <fullName evidence="2">R3H-associated N-terminal domain-containing protein</fullName>
    </recommendedName>
</protein>
<dbReference type="Pfam" id="PF13902">
    <property type="entry name" value="R3H-assoc"/>
    <property type="match status" value="1"/>
</dbReference>
<organism evidence="3 4">
    <name type="scientific">Aspergillus versicolor CBS 583.65</name>
    <dbReference type="NCBI Taxonomy" id="1036611"/>
    <lineage>
        <taxon>Eukaryota</taxon>
        <taxon>Fungi</taxon>
        <taxon>Dikarya</taxon>
        <taxon>Ascomycota</taxon>
        <taxon>Pezizomycotina</taxon>
        <taxon>Eurotiomycetes</taxon>
        <taxon>Eurotiomycetidae</taxon>
        <taxon>Eurotiales</taxon>
        <taxon>Aspergillaceae</taxon>
        <taxon>Aspergillus</taxon>
        <taxon>Aspergillus subgen. Nidulantes</taxon>
    </lineage>
</organism>
<dbReference type="AlphaFoldDB" id="A0A1L9PZ78"/>
<gene>
    <name evidence="3" type="ORF">ASPVEDRAFT_88114</name>
</gene>
<dbReference type="SUPFAM" id="SSF82708">
    <property type="entry name" value="R3H domain"/>
    <property type="match status" value="1"/>
</dbReference>
<dbReference type="CDD" id="cd02325">
    <property type="entry name" value="R3H"/>
    <property type="match status" value="1"/>
</dbReference>